<evidence type="ECO:0000313" key="1">
    <source>
        <dbReference type="EMBL" id="KAK6495220.1"/>
    </source>
</evidence>
<keyword evidence="2" id="KW-1185">Reference proteome</keyword>
<sequence>MRTLLVHFDWNIEVNENLALPPEEMFVAYLRRVIIRTALAADTDQPDDIPDWEDLTIAGAPRCSASAVDLRPSTFEVWTREGSSRSTPS</sequence>
<name>A0AAV9VW06_9PEZI</name>
<accession>A0AAV9VW06</accession>
<organism evidence="1 2">
    <name type="scientific">Arthrobotrys musiformis</name>
    <dbReference type="NCBI Taxonomy" id="47236"/>
    <lineage>
        <taxon>Eukaryota</taxon>
        <taxon>Fungi</taxon>
        <taxon>Dikarya</taxon>
        <taxon>Ascomycota</taxon>
        <taxon>Pezizomycotina</taxon>
        <taxon>Orbiliomycetes</taxon>
        <taxon>Orbiliales</taxon>
        <taxon>Orbiliaceae</taxon>
        <taxon>Arthrobotrys</taxon>
    </lineage>
</organism>
<gene>
    <name evidence="1" type="ORF">TWF481_003246</name>
</gene>
<reference evidence="1 2" key="1">
    <citation type="submission" date="2023-08" db="EMBL/GenBank/DDBJ databases">
        <authorList>
            <person name="Palmer J.M."/>
        </authorList>
    </citation>
    <scope>NUCLEOTIDE SEQUENCE [LARGE SCALE GENOMIC DNA]</scope>
    <source>
        <strain evidence="1 2">TWF481</strain>
    </source>
</reference>
<evidence type="ECO:0000313" key="2">
    <source>
        <dbReference type="Proteomes" id="UP001370758"/>
    </source>
</evidence>
<dbReference type="Proteomes" id="UP001370758">
    <property type="component" value="Unassembled WGS sequence"/>
</dbReference>
<proteinExistence type="predicted"/>
<dbReference type="AlphaFoldDB" id="A0AAV9VW06"/>
<protein>
    <submittedName>
        <fullName evidence="1">Uncharacterized protein</fullName>
    </submittedName>
</protein>
<comment type="caution">
    <text evidence="1">The sequence shown here is derived from an EMBL/GenBank/DDBJ whole genome shotgun (WGS) entry which is preliminary data.</text>
</comment>
<dbReference type="EMBL" id="JAVHJL010000013">
    <property type="protein sequence ID" value="KAK6495220.1"/>
    <property type="molecule type" value="Genomic_DNA"/>
</dbReference>